<dbReference type="Gene3D" id="1.10.238.10">
    <property type="entry name" value="EF-hand"/>
    <property type="match status" value="1"/>
</dbReference>
<dbReference type="InterPro" id="IPR018247">
    <property type="entry name" value="EF_Hand_1_Ca_BS"/>
</dbReference>
<dbReference type="SMART" id="SM00054">
    <property type="entry name" value="EFh"/>
    <property type="match status" value="4"/>
</dbReference>
<name>A0ABT5B6D7_9BACT</name>
<evidence type="ECO:0000259" key="1">
    <source>
        <dbReference type="PROSITE" id="PS50222"/>
    </source>
</evidence>
<evidence type="ECO:0000313" key="2">
    <source>
        <dbReference type="EMBL" id="MDC0669288.1"/>
    </source>
</evidence>
<gene>
    <name evidence="2" type="ORF">POL58_16160</name>
</gene>
<reference evidence="2 3" key="1">
    <citation type="submission" date="2022-11" db="EMBL/GenBank/DDBJ databases">
        <title>Minimal conservation of predation-associated metabolite biosynthetic gene clusters underscores biosynthetic potential of Myxococcota including descriptions for ten novel species: Archangium lansinium sp. nov., Myxococcus landrumus sp. nov., Nannocystis bai.</title>
        <authorList>
            <person name="Ahearne A."/>
            <person name="Stevens C."/>
            <person name="Dowd S."/>
        </authorList>
    </citation>
    <scope>NUCLEOTIDE SEQUENCE [LARGE SCALE GENOMIC DNA]</scope>
    <source>
        <strain evidence="2 3">NCELM</strain>
    </source>
</reference>
<dbReference type="InterPro" id="IPR011992">
    <property type="entry name" value="EF-hand-dom_pair"/>
</dbReference>
<dbReference type="Pfam" id="PF13499">
    <property type="entry name" value="EF-hand_7"/>
    <property type="match status" value="1"/>
</dbReference>
<dbReference type="PROSITE" id="PS00018">
    <property type="entry name" value="EF_HAND_1"/>
    <property type="match status" value="2"/>
</dbReference>
<dbReference type="EMBL" id="JAQNDN010000007">
    <property type="protein sequence ID" value="MDC0669288.1"/>
    <property type="molecule type" value="Genomic_DNA"/>
</dbReference>
<keyword evidence="3" id="KW-1185">Reference proteome</keyword>
<dbReference type="InterPro" id="IPR002048">
    <property type="entry name" value="EF_hand_dom"/>
</dbReference>
<proteinExistence type="predicted"/>
<organism evidence="2 3">
    <name type="scientific">Nannocystis radixulma</name>
    <dbReference type="NCBI Taxonomy" id="2995305"/>
    <lineage>
        <taxon>Bacteria</taxon>
        <taxon>Pseudomonadati</taxon>
        <taxon>Myxococcota</taxon>
        <taxon>Polyangia</taxon>
        <taxon>Nannocystales</taxon>
        <taxon>Nannocystaceae</taxon>
        <taxon>Nannocystis</taxon>
    </lineage>
</organism>
<feature type="domain" description="EF-hand" evidence="1">
    <location>
        <begin position="136"/>
        <end position="171"/>
    </location>
</feature>
<evidence type="ECO:0000313" key="3">
    <source>
        <dbReference type="Proteomes" id="UP001217838"/>
    </source>
</evidence>
<accession>A0ABT5B6D7</accession>
<comment type="caution">
    <text evidence="2">The sequence shown here is derived from an EMBL/GenBank/DDBJ whole genome shotgun (WGS) entry which is preliminary data.</text>
</comment>
<protein>
    <submittedName>
        <fullName evidence="2">EF-hand domain-containing protein</fullName>
    </submittedName>
</protein>
<dbReference type="PROSITE" id="PS50222">
    <property type="entry name" value="EF_HAND_2"/>
    <property type="match status" value="2"/>
</dbReference>
<dbReference type="Pfam" id="PF13405">
    <property type="entry name" value="EF-hand_6"/>
    <property type="match status" value="1"/>
</dbReference>
<dbReference type="RefSeq" id="WP_271999057.1">
    <property type="nucleotide sequence ID" value="NZ_JAQNDN010000007.1"/>
</dbReference>
<feature type="domain" description="EF-hand" evidence="1">
    <location>
        <begin position="7"/>
        <end position="42"/>
    </location>
</feature>
<sequence length="187" mass="21048">MSKMTEFLDRRLARRFRTLDDDGNGFIERCDFETSAERLAKEFGHGSDSRARQQLIELTLGLWDHLRRVADKNVDGRIGLDEYKAAFAAGLLETPESFDQGYVPFLDAIMDIADGDGDGRLTVTDEIRWTKALMHLPEQDAREAFRRIDADGDGFITVGDLLAAIRGYYFDDSADSPGHWLLGPLDS</sequence>
<dbReference type="Proteomes" id="UP001217838">
    <property type="component" value="Unassembled WGS sequence"/>
</dbReference>
<dbReference type="SUPFAM" id="SSF47473">
    <property type="entry name" value="EF-hand"/>
    <property type="match status" value="1"/>
</dbReference>